<feature type="region of interest" description="Disordered" evidence="1">
    <location>
        <begin position="53"/>
        <end position="97"/>
    </location>
</feature>
<dbReference type="AlphaFoldDB" id="W9W465"/>
<dbReference type="STRING" id="1182544.W9W465"/>
<feature type="compositionally biased region" description="Basic and acidic residues" evidence="1">
    <location>
        <begin position="88"/>
        <end position="97"/>
    </location>
</feature>
<dbReference type="OrthoDB" id="5566853at2759"/>
<comment type="caution">
    <text evidence="2">The sequence shown here is derived from an EMBL/GenBank/DDBJ whole genome shotgun (WGS) entry which is preliminary data.</text>
</comment>
<proteinExistence type="predicted"/>
<organism evidence="2 3">
    <name type="scientific">Cladophialophora yegresii CBS 114405</name>
    <dbReference type="NCBI Taxonomy" id="1182544"/>
    <lineage>
        <taxon>Eukaryota</taxon>
        <taxon>Fungi</taxon>
        <taxon>Dikarya</taxon>
        <taxon>Ascomycota</taxon>
        <taxon>Pezizomycotina</taxon>
        <taxon>Eurotiomycetes</taxon>
        <taxon>Chaetothyriomycetidae</taxon>
        <taxon>Chaetothyriales</taxon>
        <taxon>Herpotrichiellaceae</taxon>
        <taxon>Cladophialophora</taxon>
    </lineage>
</organism>
<reference evidence="2 3" key="1">
    <citation type="submission" date="2013-03" db="EMBL/GenBank/DDBJ databases">
        <title>The Genome Sequence of Cladophialophora yegresii CBS 114405.</title>
        <authorList>
            <consortium name="The Broad Institute Genomics Platform"/>
            <person name="Cuomo C."/>
            <person name="de Hoog S."/>
            <person name="Gorbushina A."/>
            <person name="Walker B."/>
            <person name="Young S.K."/>
            <person name="Zeng Q."/>
            <person name="Gargeya S."/>
            <person name="Fitzgerald M."/>
            <person name="Haas B."/>
            <person name="Abouelleil A."/>
            <person name="Allen A.W."/>
            <person name="Alvarado L."/>
            <person name="Arachchi H.M."/>
            <person name="Berlin A.M."/>
            <person name="Chapman S.B."/>
            <person name="Gainer-Dewar J."/>
            <person name="Goldberg J."/>
            <person name="Griggs A."/>
            <person name="Gujja S."/>
            <person name="Hansen M."/>
            <person name="Howarth C."/>
            <person name="Imamovic A."/>
            <person name="Ireland A."/>
            <person name="Larimer J."/>
            <person name="McCowan C."/>
            <person name="Murphy C."/>
            <person name="Pearson M."/>
            <person name="Poon T.W."/>
            <person name="Priest M."/>
            <person name="Roberts A."/>
            <person name="Saif S."/>
            <person name="Shea T."/>
            <person name="Sisk P."/>
            <person name="Sykes S."/>
            <person name="Wortman J."/>
            <person name="Nusbaum C."/>
            <person name="Birren B."/>
        </authorList>
    </citation>
    <scope>NUCLEOTIDE SEQUENCE [LARGE SCALE GENOMIC DNA]</scope>
    <source>
        <strain evidence="2 3">CBS 114405</strain>
    </source>
</reference>
<dbReference type="VEuPathDB" id="FungiDB:A1O7_03278"/>
<dbReference type="Proteomes" id="UP000019473">
    <property type="component" value="Unassembled WGS sequence"/>
</dbReference>
<dbReference type="EMBL" id="AMGW01000002">
    <property type="protein sequence ID" value="EXJ62837.1"/>
    <property type="molecule type" value="Genomic_DNA"/>
</dbReference>
<dbReference type="RefSeq" id="XP_007755491.1">
    <property type="nucleotide sequence ID" value="XM_007757301.1"/>
</dbReference>
<evidence type="ECO:0000313" key="3">
    <source>
        <dbReference type="Proteomes" id="UP000019473"/>
    </source>
</evidence>
<evidence type="ECO:0000256" key="1">
    <source>
        <dbReference type="SAM" id="MobiDB-lite"/>
    </source>
</evidence>
<sequence length="97" mass="10350">MATSNTNQTSDASAPAHQHSEFELRRAAFVGDIGEIGNEFSSVEALWSQFETVMGRSEEETSNGANNHNHDHDHNSSSDPTAGGNANHEGEAGAPER</sequence>
<keyword evidence="3" id="KW-1185">Reference proteome</keyword>
<gene>
    <name evidence="2" type="ORF">A1O7_03278</name>
</gene>
<evidence type="ECO:0000313" key="2">
    <source>
        <dbReference type="EMBL" id="EXJ62837.1"/>
    </source>
</evidence>
<feature type="compositionally biased region" description="Low complexity" evidence="1">
    <location>
        <begin position="77"/>
        <end position="87"/>
    </location>
</feature>
<evidence type="ECO:0008006" key="4">
    <source>
        <dbReference type="Google" id="ProtNLM"/>
    </source>
</evidence>
<dbReference type="GeneID" id="19177876"/>
<dbReference type="HOGENOM" id="CLU_142427_3_0_1"/>
<accession>W9W465</accession>
<protein>
    <recommendedName>
        <fullName evidence="4">Outer kinetochore protein DAD1</fullName>
    </recommendedName>
</protein>
<name>W9W465_9EURO</name>